<dbReference type="Proteomes" id="UP000269221">
    <property type="component" value="Unassembled WGS sequence"/>
</dbReference>
<comment type="caution">
    <text evidence="3">The sequence shown here is derived from an EMBL/GenBank/DDBJ whole genome shotgun (WGS) entry which is preliminary data.</text>
</comment>
<dbReference type="Gene3D" id="1.10.287.210">
    <property type="match status" value="1"/>
</dbReference>
<keyword evidence="2" id="KW-1133">Transmembrane helix</keyword>
<dbReference type="InterPro" id="IPR018154">
    <property type="entry name" value="TLV/ENV_coat_polyprotein"/>
</dbReference>
<name>A0A3M0J7V3_HIRRU</name>
<feature type="region of interest" description="Disordered" evidence="1">
    <location>
        <begin position="212"/>
        <end position="241"/>
    </location>
</feature>
<feature type="compositionally biased region" description="Acidic residues" evidence="1">
    <location>
        <begin position="212"/>
        <end position="230"/>
    </location>
</feature>
<gene>
    <name evidence="3" type="ORF">DUI87_26548</name>
</gene>
<evidence type="ECO:0000256" key="1">
    <source>
        <dbReference type="SAM" id="MobiDB-lite"/>
    </source>
</evidence>
<keyword evidence="2" id="KW-0812">Transmembrane</keyword>
<feature type="compositionally biased region" description="Basic and acidic residues" evidence="1">
    <location>
        <begin position="231"/>
        <end position="240"/>
    </location>
</feature>
<protein>
    <submittedName>
        <fullName evidence="3">Uncharacterized protein</fullName>
    </submittedName>
</protein>
<accession>A0A3M0J7V3</accession>
<organism evidence="3 4">
    <name type="scientific">Hirundo rustica rustica</name>
    <dbReference type="NCBI Taxonomy" id="333673"/>
    <lineage>
        <taxon>Eukaryota</taxon>
        <taxon>Metazoa</taxon>
        <taxon>Chordata</taxon>
        <taxon>Craniata</taxon>
        <taxon>Vertebrata</taxon>
        <taxon>Euteleostomi</taxon>
        <taxon>Archelosauria</taxon>
        <taxon>Archosauria</taxon>
        <taxon>Dinosauria</taxon>
        <taxon>Saurischia</taxon>
        <taxon>Theropoda</taxon>
        <taxon>Coelurosauria</taxon>
        <taxon>Aves</taxon>
        <taxon>Neognathae</taxon>
        <taxon>Neoaves</taxon>
        <taxon>Telluraves</taxon>
        <taxon>Australaves</taxon>
        <taxon>Passeriformes</taxon>
        <taxon>Sylvioidea</taxon>
        <taxon>Hirundinidae</taxon>
        <taxon>Hirundo</taxon>
    </lineage>
</organism>
<reference evidence="3 4" key="1">
    <citation type="submission" date="2018-07" db="EMBL/GenBank/DDBJ databases">
        <title>A high quality draft genome assembly of the barn swallow (H. rustica rustica).</title>
        <authorList>
            <person name="Formenti G."/>
            <person name="Chiara M."/>
            <person name="Poveda L."/>
            <person name="Francoijs K.-J."/>
            <person name="Bonisoli-Alquati A."/>
            <person name="Canova L."/>
            <person name="Gianfranceschi L."/>
            <person name="Horner D.S."/>
            <person name="Saino N."/>
        </authorList>
    </citation>
    <scope>NUCLEOTIDE SEQUENCE [LARGE SCALE GENOMIC DNA]</scope>
    <source>
        <strain evidence="3">Chelidonia</strain>
        <tissue evidence="3">Blood</tissue>
    </source>
</reference>
<dbReference type="Pfam" id="PF00429">
    <property type="entry name" value="TLV_coat"/>
    <property type="match status" value="1"/>
</dbReference>
<evidence type="ECO:0000256" key="2">
    <source>
        <dbReference type="SAM" id="Phobius"/>
    </source>
</evidence>
<keyword evidence="4" id="KW-1185">Reference proteome</keyword>
<keyword evidence="2" id="KW-0472">Membrane</keyword>
<dbReference type="OrthoDB" id="9838443at2759"/>
<evidence type="ECO:0000313" key="4">
    <source>
        <dbReference type="Proteomes" id="UP000269221"/>
    </source>
</evidence>
<dbReference type="EMBL" id="QRBI01000171">
    <property type="protein sequence ID" value="RMB96968.1"/>
    <property type="molecule type" value="Genomic_DNA"/>
</dbReference>
<proteinExistence type="predicted"/>
<feature type="transmembrane region" description="Helical" evidence="2">
    <location>
        <begin position="165"/>
        <end position="183"/>
    </location>
</feature>
<sequence>MDWQRKNSTQLAIRKRDLAALDANCDSEIIHWSKSKGVAITVFLPWVLIAKALGELAHLECWVAKQAKLTSNALTNFLSHEEITRQATLQNRAALDYLLLLHSHRCEEFEGLCCFNLSSRAENIYDATQEIREMVGSIKKETDDWLGGLFANWGISDWAGSTLKTVLLTLFILVLVLVSFGLIKQMVCKLILSTTHSRTANCVIVPTAPEMEEGMELEGDSEEDGDPEGEEGCHQEEWATHPHWFTDVYQD</sequence>
<dbReference type="SUPFAM" id="SSF58069">
    <property type="entry name" value="Virus ectodomain"/>
    <property type="match status" value="1"/>
</dbReference>
<dbReference type="AlphaFoldDB" id="A0A3M0J7V3"/>
<evidence type="ECO:0000313" key="3">
    <source>
        <dbReference type="EMBL" id="RMB96968.1"/>
    </source>
</evidence>